<dbReference type="AlphaFoldDB" id="A0A1Y1UBM5"/>
<sequence length="298" mass="32999">MSGSNYSSSLSNHAAKQYTSQASFVYSKNYTAAIWDLLNPKEGEKIIDLGCGTGENTKRIKDAVGERGEVYGIDSSQDMLDKAGKDSSDVKWVQCDIQKISETLDPSLEGTFDAVFTSAVLHWCKDDPESVIRGISWLLKPGGRIAFEFGGFGNGAEVRTALHAVLKQRNVDPEPLDPWWFPTDTQYDQMLAQHGFKTSSIGLFPRPTPLASDLIGWLETFCRNTWFASFSKTEADELLEQVQDICRPSCYWKLDSPGQGRAKDEQAAISAGAGERGWGKTEGWSLMYIRLRGLATKT</sequence>
<keyword evidence="2" id="KW-0808">Transferase</keyword>
<dbReference type="CDD" id="cd02440">
    <property type="entry name" value="AdoMet_MTases"/>
    <property type="match status" value="1"/>
</dbReference>
<dbReference type="PANTHER" id="PTHR43861">
    <property type="entry name" value="TRANS-ACONITATE 2-METHYLTRANSFERASE-RELATED"/>
    <property type="match status" value="1"/>
</dbReference>
<dbReference type="OrthoDB" id="10017101at2759"/>
<feature type="domain" description="Methyltransferase type 11" evidence="1">
    <location>
        <begin position="48"/>
        <end position="147"/>
    </location>
</feature>
<dbReference type="EMBL" id="NBSH01000011">
    <property type="protein sequence ID" value="ORX35448.1"/>
    <property type="molecule type" value="Genomic_DNA"/>
</dbReference>
<dbReference type="Gene3D" id="3.40.50.150">
    <property type="entry name" value="Vaccinia Virus protein VP39"/>
    <property type="match status" value="1"/>
</dbReference>
<evidence type="ECO:0000313" key="3">
    <source>
        <dbReference type="Proteomes" id="UP000193218"/>
    </source>
</evidence>
<dbReference type="InterPro" id="IPR013216">
    <property type="entry name" value="Methyltransf_11"/>
</dbReference>
<gene>
    <name evidence="2" type="ORF">BD324DRAFT_632883</name>
</gene>
<proteinExistence type="predicted"/>
<dbReference type="GO" id="GO:0032259">
    <property type="term" value="P:methylation"/>
    <property type="evidence" value="ECO:0007669"/>
    <property type="project" value="UniProtKB-KW"/>
</dbReference>
<dbReference type="GO" id="GO:0008757">
    <property type="term" value="F:S-adenosylmethionine-dependent methyltransferase activity"/>
    <property type="evidence" value="ECO:0007669"/>
    <property type="project" value="InterPro"/>
</dbReference>
<dbReference type="InterPro" id="IPR029063">
    <property type="entry name" value="SAM-dependent_MTases_sf"/>
</dbReference>
<dbReference type="GeneID" id="33558380"/>
<evidence type="ECO:0000259" key="1">
    <source>
        <dbReference type="Pfam" id="PF08241"/>
    </source>
</evidence>
<dbReference type="SUPFAM" id="SSF53335">
    <property type="entry name" value="S-adenosyl-L-methionine-dependent methyltransferases"/>
    <property type="match status" value="1"/>
</dbReference>
<comment type="caution">
    <text evidence="2">The sequence shown here is derived from an EMBL/GenBank/DDBJ whole genome shotgun (WGS) entry which is preliminary data.</text>
</comment>
<accession>A0A1Y1UBM5</accession>
<keyword evidence="3" id="KW-1185">Reference proteome</keyword>
<keyword evidence="2" id="KW-0489">Methyltransferase</keyword>
<protein>
    <submittedName>
        <fullName evidence="2">S-adenosyl-L-methionine-dependent methyltransferase</fullName>
    </submittedName>
</protein>
<dbReference type="STRING" id="4999.A0A1Y1UBM5"/>
<evidence type="ECO:0000313" key="2">
    <source>
        <dbReference type="EMBL" id="ORX35448.1"/>
    </source>
</evidence>
<reference evidence="2 3" key="1">
    <citation type="submission" date="2017-03" db="EMBL/GenBank/DDBJ databases">
        <title>Widespread Adenine N6-methylation of Active Genes in Fungi.</title>
        <authorList>
            <consortium name="DOE Joint Genome Institute"/>
            <person name="Mondo S.J."/>
            <person name="Dannebaum R.O."/>
            <person name="Kuo R.C."/>
            <person name="Louie K.B."/>
            <person name="Bewick A.J."/>
            <person name="Labutti K."/>
            <person name="Haridas S."/>
            <person name="Kuo A."/>
            <person name="Salamov A."/>
            <person name="Ahrendt S.R."/>
            <person name="Lau R."/>
            <person name="Bowen B.P."/>
            <person name="Lipzen A."/>
            <person name="Sullivan W."/>
            <person name="Andreopoulos W.B."/>
            <person name="Clum A."/>
            <person name="Lindquist E."/>
            <person name="Daum C."/>
            <person name="Northen T.R."/>
            <person name="Ramamoorthy G."/>
            <person name="Schmitz R.J."/>
            <person name="Gryganskyi A."/>
            <person name="Culley D."/>
            <person name="Magnuson J."/>
            <person name="James T.Y."/>
            <person name="O'Malley M.A."/>
            <person name="Stajich J.E."/>
            <person name="Spatafora J.W."/>
            <person name="Visel A."/>
            <person name="Grigoriev I.V."/>
        </authorList>
    </citation>
    <scope>NUCLEOTIDE SEQUENCE [LARGE SCALE GENOMIC DNA]</scope>
    <source>
        <strain evidence="2 3">NRRL Y-17943</strain>
    </source>
</reference>
<dbReference type="PANTHER" id="PTHR43861:SF1">
    <property type="entry name" value="TRANS-ACONITATE 2-METHYLTRANSFERASE"/>
    <property type="match status" value="1"/>
</dbReference>
<dbReference type="Pfam" id="PF08241">
    <property type="entry name" value="Methyltransf_11"/>
    <property type="match status" value="1"/>
</dbReference>
<name>A0A1Y1UBM5_9TREE</name>
<dbReference type="Proteomes" id="UP000193218">
    <property type="component" value="Unassembled WGS sequence"/>
</dbReference>
<organism evidence="2 3">
    <name type="scientific">Kockovaella imperatae</name>
    <dbReference type="NCBI Taxonomy" id="4999"/>
    <lineage>
        <taxon>Eukaryota</taxon>
        <taxon>Fungi</taxon>
        <taxon>Dikarya</taxon>
        <taxon>Basidiomycota</taxon>
        <taxon>Agaricomycotina</taxon>
        <taxon>Tremellomycetes</taxon>
        <taxon>Tremellales</taxon>
        <taxon>Cuniculitremaceae</taxon>
        <taxon>Kockovaella</taxon>
    </lineage>
</organism>
<dbReference type="InParanoid" id="A0A1Y1UBM5"/>
<dbReference type="RefSeq" id="XP_021869638.1">
    <property type="nucleotide sequence ID" value="XM_022016571.1"/>
</dbReference>